<sequence>MAKRSKNINMFLMDGEVTGKIKCTLSNWTGVIYKIPRIQLGDLKSRDEMKQSGIYFLFGRDEDKQKDVTYIGQATTRKNGEGVLLRIQEHTRDTHADYFNDVIILTTQNNSFGPTEISYLENKFTQLAKEAGRYIVKNGNDPNPGNVTEEKESELDEIVENTLMIIGTLGYRVFVPMTKEVSQDLTDNHSTYLYLKRKTKKSNKVIEATCERTTEGFVVLEGSQVEIKDSPYLPASLKEMRQNLIASRVIQDGVLKEKQLFSSPSYAAAFLLGMQTNGRTDWKDQDGRTLKELEELID</sequence>
<evidence type="ECO:0000313" key="2">
    <source>
        <dbReference type="EMBL" id="QKL32619.1"/>
    </source>
</evidence>
<evidence type="ECO:0000313" key="3">
    <source>
        <dbReference type="Proteomes" id="UP000501099"/>
    </source>
</evidence>
<protein>
    <submittedName>
        <fullName evidence="2">DUF4357 domain-containing protein</fullName>
    </submittedName>
</protein>
<accession>A0A6M9F8A7</accession>
<dbReference type="CDD" id="cd10447">
    <property type="entry name" value="GIY-YIG_unchar_2"/>
    <property type="match status" value="1"/>
</dbReference>
<dbReference type="InterPro" id="IPR025579">
    <property type="entry name" value="DUF4357"/>
</dbReference>
<name>A0A6M9F8A7_STRMT</name>
<gene>
    <name evidence="2" type="ORF">M594_02550</name>
</gene>
<proteinExistence type="predicted"/>
<feature type="domain" description="DUF4357" evidence="1">
    <location>
        <begin position="241"/>
        <end position="290"/>
    </location>
</feature>
<dbReference type="AlphaFoldDB" id="A0A6M9F8A7"/>
<dbReference type="Pfam" id="PF14267">
    <property type="entry name" value="DUF4357"/>
    <property type="match status" value="1"/>
</dbReference>
<dbReference type="EMBL" id="CP047883">
    <property type="protein sequence ID" value="QKL32619.1"/>
    <property type="molecule type" value="Genomic_DNA"/>
</dbReference>
<evidence type="ECO:0000259" key="1">
    <source>
        <dbReference type="Pfam" id="PF14267"/>
    </source>
</evidence>
<dbReference type="RefSeq" id="WP_173875871.1">
    <property type="nucleotide sequence ID" value="NZ_CAMHLO010000013.1"/>
</dbReference>
<dbReference type="Proteomes" id="UP000501099">
    <property type="component" value="Chromosome"/>
</dbReference>
<reference evidence="2 3" key="1">
    <citation type="submission" date="2020-01" db="EMBL/GenBank/DDBJ databases">
        <title>Complete genome sequence of the tetracycline resistane Streptococcus mitis isolate S022-V3-A4.</title>
        <authorList>
            <person name="Pinzauti D."/>
            <person name="Iannelli F."/>
            <person name="Pozzi G."/>
            <person name="Santoro F."/>
        </authorList>
    </citation>
    <scope>NUCLEOTIDE SEQUENCE [LARGE SCALE GENOMIC DNA]</scope>
    <source>
        <strain evidence="2 3">S022-V3-A4</strain>
    </source>
</reference>
<organism evidence="2 3">
    <name type="scientific">Streptococcus mitis</name>
    <dbReference type="NCBI Taxonomy" id="28037"/>
    <lineage>
        <taxon>Bacteria</taxon>
        <taxon>Bacillati</taxon>
        <taxon>Bacillota</taxon>
        <taxon>Bacilli</taxon>
        <taxon>Lactobacillales</taxon>
        <taxon>Streptococcaceae</taxon>
        <taxon>Streptococcus</taxon>
        <taxon>Streptococcus mitis group</taxon>
    </lineage>
</organism>